<dbReference type="PANTHER" id="PTHR39456">
    <property type="entry name" value="METAL-DEPENDENT HYDROLASE"/>
    <property type="match status" value="1"/>
</dbReference>
<organism evidence="2 4">
    <name type="scientific">Mycobacteroides chelonae</name>
    <name type="common">Mycobacterium chelonae</name>
    <dbReference type="NCBI Taxonomy" id="1774"/>
    <lineage>
        <taxon>Bacteria</taxon>
        <taxon>Bacillati</taxon>
        <taxon>Actinomycetota</taxon>
        <taxon>Actinomycetes</taxon>
        <taxon>Mycobacteriales</taxon>
        <taxon>Mycobacteriaceae</taxon>
        <taxon>Mycobacteroides</taxon>
    </lineage>
</organism>
<keyword evidence="4" id="KW-1185">Reference proteome</keyword>
<proteinExistence type="predicted"/>
<dbReference type="EMBL" id="CP041150">
    <property type="protein sequence ID" value="QDF70768.1"/>
    <property type="molecule type" value="Genomic_DNA"/>
</dbReference>
<dbReference type="Pfam" id="PF10118">
    <property type="entry name" value="Metal_hydrol"/>
    <property type="match status" value="1"/>
</dbReference>
<evidence type="ECO:0000313" key="1">
    <source>
        <dbReference type="EMBL" id="OHT47992.1"/>
    </source>
</evidence>
<reference evidence="2 4" key="2">
    <citation type="submission" date="2016-10" db="EMBL/GenBank/DDBJ databases">
        <title>Evaluation of Human, Veterinary and Environmental Mycobacterium chelonae Isolates by Core Genome Phylogenomic Analysis, Targeted Gene Comparison, and Anti-microbial Susceptibility Patterns: A Tale of Mistaken Identities.</title>
        <authorList>
            <person name="Fogelson S.B."/>
            <person name="Camus A.C."/>
            <person name="Lorenz W."/>
            <person name="Vasireddy R."/>
            <person name="Vasireddy S."/>
            <person name="Smith T."/>
            <person name="Brown-Elliott B.A."/>
            <person name="Wallace R.J.Jr."/>
            <person name="Hasan N.A."/>
            <person name="Reischl U."/>
            <person name="Sanchez S."/>
        </authorList>
    </citation>
    <scope>NUCLEOTIDE SEQUENCE [LARGE SCALE GENOMIC DNA]</scope>
    <source>
        <strain evidence="2 4">15518</strain>
    </source>
</reference>
<evidence type="ECO:0000313" key="4">
    <source>
        <dbReference type="Proteomes" id="UP000179441"/>
    </source>
</evidence>
<evidence type="ECO:0000313" key="2">
    <source>
        <dbReference type="EMBL" id="OHU75755.1"/>
    </source>
</evidence>
<sequence length="292" mass="33132">MTAVHEPQDIEIRARDVSFDLSDTPLHWIPQEPVASNVLSVLHILVPEAERWFCATFAEALPYVKDEKLAREMRGFVGQEAMHAEVHDRAVGEFLEAHGINTGPYLRQSEYLFRKALGPLRSRSARARYNHLIQRLWLIAAAEHYTAVLGDFALNATWVEHNADPAMTDVLRWHGAEEMEHRNVAHDVANYFSTSYLQRSRAMALVAVALIPVLTRGIFLILREDSTVNYSYPRFWFEYFRAARRGLLPGLWSLFSATFTYFRPSFHPEEVGSTAQAVAYLASSPGARSAAL</sequence>
<dbReference type="EMBL" id="MLIS01000145">
    <property type="protein sequence ID" value="OHU75755.1"/>
    <property type="molecule type" value="Genomic_DNA"/>
</dbReference>
<name>A0A1S1KYD1_MYCCH</name>
<dbReference type="Proteomes" id="UP000180113">
    <property type="component" value="Unassembled WGS sequence"/>
</dbReference>
<keyword evidence="2" id="KW-0378">Hydrolase</keyword>
<reference evidence="3 6" key="3">
    <citation type="submission" date="2019-06" db="EMBL/GenBank/DDBJ databases">
        <title>Whole geneome sequnce of Mycobacteroides chelonae M77 isolated from bovine milk from Meghalaya, India.</title>
        <authorList>
            <person name="Vise E."/>
            <person name="Das S."/>
            <person name="Garg A."/>
            <person name="Ghatak S."/>
            <person name="Shakuntala I."/>
            <person name="Milton A.A.P."/>
            <person name="Karam A."/>
            <person name="Sanjukta R."/>
            <person name="Puro K."/>
            <person name="Sen A."/>
        </authorList>
    </citation>
    <scope>NUCLEOTIDE SEQUENCE [LARGE SCALE GENOMIC DNA]</scope>
    <source>
        <strain evidence="3 6">M77</strain>
    </source>
</reference>
<dbReference type="RefSeq" id="WP_030097977.1">
    <property type="nucleotide sequence ID" value="NZ_BSAK01000015.1"/>
</dbReference>
<accession>A0A1S1KYD1</accession>
<dbReference type="PIRSF" id="PIRSF007580">
    <property type="entry name" value="UCP07580"/>
    <property type="match status" value="1"/>
</dbReference>
<dbReference type="PANTHER" id="PTHR39456:SF1">
    <property type="entry name" value="METAL-DEPENDENT HYDROLASE"/>
    <property type="match status" value="1"/>
</dbReference>
<evidence type="ECO:0000313" key="6">
    <source>
        <dbReference type="Proteomes" id="UP000317728"/>
    </source>
</evidence>
<evidence type="ECO:0000313" key="3">
    <source>
        <dbReference type="EMBL" id="QDF70768.1"/>
    </source>
</evidence>
<dbReference type="AlphaFoldDB" id="A0A1S1KYD1"/>
<gene>
    <name evidence="1" type="ORF">BKG62_20115</name>
    <name evidence="2" type="ORF">BKG84_26985</name>
    <name evidence="3" type="ORF">FJK96_11825</name>
</gene>
<reference evidence="1 5" key="1">
    <citation type="submission" date="2016-10" db="EMBL/GenBank/DDBJ databases">
        <title>Evaluation of Human, Animal and Environmental Mycobacterium chelonae Isolates by Core Genome Phylogenomic Analysis, Targeted Gene Comparison, and Anti-microbial Susceptibility Patterns: A Tale of Mistaken Identities.</title>
        <authorList>
            <person name="Fogelson S.B."/>
            <person name="Camus A.C."/>
            <person name="Lorenz W."/>
            <person name="Vasireddy R."/>
            <person name="Vasireddy S."/>
            <person name="Smith T."/>
            <person name="Brown-Elliott B.A."/>
            <person name="Wallace R.J.Jr."/>
            <person name="Hasan N.A."/>
            <person name="Reischl U."/>
            <person name="Sanchez S."/>
        </authorList>
    </citation>
    <scope>NUCLEOTIDE SEQUENCE [LARGE SCALE GENOMIC DNA]</scope>
    <source>
        <strain evidence="1 5">42895</strain>
    </source>
</reference>
<protein>
    <submittedName>
        <fullName evidence="2">Metal-dependent hydrolase</fullName>
    </submittedName>
</protein>
<dbReference type="GO" id="GO:0016787">
    <property type="term" value="F:hydrolase activity"/>
    <property type="evidence" value="ECO:0007669"/>
    <property type="project" value="UniProtKB-KW"/>
</dbReference>
<dbReference type="InterPro" id="IPR016516">
    <property type="entry name" value="UCP07580"/>
</dbReference>
<dbReference type="Proteomes" id="UP000179441">
    <property type="component" value="Unassembled WGS sequence"/>
</dbReference>
<dbReference type="Proteomes" id="UP000317728">
    <property type="component" value="Chromosome"/>
</dbReference>
<dbReference type="EMBL" id="MLHW01000019">
    <property type="protein sequence ID" value="OHT47992.1"/>
    <property type="molecule type" value="Genomic_DNA"/>
</dbReference>
<evidence type="ECO:0000313" key="5">
    <source>
        <dbReference type="Proteomes" id="UP000180113"/>
    </source>
</evidence>